<dbReference type="RefSeq" id="WP_274262168.1">
    <property type="nucleotide sequence ID" value="NZ_CP117884.1"/>
</dbReference>
<protein>
    <recommendedName>
        <fullName evidence="3">YqzH-like protein</fullName>
    </recommendedName>
</protein>
<sequence>MNEDDKKLRAQIATITDALVSERYTEDKVEARYEQWRSGTKDDPTPVEEHNFDIAEMRDFTEELVYRVFSELRSKK</sequence>
<name>A0ABY7X0S5_9LACO</name>
<gene>
    <name evidence="1" type="ORF">PQ472_05905</name>
</gene>
<organism evidence="1 2">
    <name type="scientific">Lacticaseibacillus pabuli</name>
    <dbReference type="NCBI Taxonomy" id="3025672"/>
    <lineage>
        <taxon>Bacteria</taxon>
        <taxon>Bacillati</taxon>
        <taxon>Bacillota</taxon>
        <taxon>Bacilli</taxon>
        <taxon>Lactobacillales</taxon>
        <taxon>Lactobacillaceae</taxon>
        <taxon>Lacticaseibacillus</taxon>
    </lineage>
</organism>
<keyword evidence="2" id="KW-1185">Reference proteome</keyword>
<evidence type="ECO:0000313" key="1">
    <source>
        <dbReference type="EMBL" id="WDF83770.1"/>
    </source>
</evidence>
<proteinExistence type="predicted"/>
<evidence type="ECO:0008006" key="3">
    <source>
        <dbReference type="Google" id="ProtNLM"/>
    </source>
</evidence>
<accession>A0ABY7X0S5</accession>
<dbReference type="EMBL" id="CP117884">
    <property type="protein sequence ID" value="WDF83770.1"/>
    <property type="molecule type" value="Genomic_DNA"/>
</dbReference>
<evidence type="ECO:0000313" key="2">
    <source>
        <dbReference type="Proteomes" id="UP001220377"/>
    </source>
</evidence>
<reference evidence="1 2" key="1">
    <citation type="submission" date="2023-02" db="EMBL/GenBank/DDBJ databases">
        <title>Genome sequence of Lacticaseibacillus sp. KACC 23028.</title>
        <authorList>
            <person name="Kim S."/>
            <person name="Heo J."/>
            <person name="Kwon S.-W."/>
        </authorList>
    </citation>
    <scope>NUCLEOTIDE SEQUENCE [LARGE SCALE GENOMIC DNA]</scope>
    <source>
        <strain evidence="1 2">KACC 23028</strain>
    </source>
</reference>
<dbReference type="Proteomes" id="UP001220377">
    <property type="component" value="Chromosome"/>
</dbReference>